<organism evidence="1 2">
    <name type="scientific">Elysia crispata</name>
    <name type="common">lettuce slug</name>
    <dbReference type="NCBI Taxonomy" id="231223"/>
    <lineage>
        <taxon>Eukaryota</taxon>
        <taxon>Metazoa</taxon>
        <taxon>Spiralia</taxon>
        <taxon>Lophotrochozoa</taxon>
        <taxon>Mollusca</taxon>
        <taxon>Gastropoda</taxon>
        <taxon>Heterobranchia</taxon>
        <taxon>Euthyneura</taxon>
        <taxon>Panpulmonata</taxon>
        <taxon>Sacoglossa</taxon>
        <taxon>Placobranchoidea</taxon>
        <taxon>Plakobranchidae</taxon>
        <taxon>Elysia</taxon>
    </lineage>
</organism>
<name>A0AAE1AIH0_9GAST</name>
<evidence type="ECO:0000313" key="2">
    <source>
        <dbReference type="Proteomes" id="UP001283361"/>
    </source>
</evidence>
<gene>
    <name evidence="1" type="ORF">RRG08_004775</name>
</gene>
<dbReference type="EMBL" id="JAWDGP010001758">
    <property type="protein sequence ID" value="KAK3788480.1"/>
    <property type="molecule type" value="Genomic_DNA"/>
</dbReference>
<sequence>MKRTRRKLLEWWRIRITLDQANQKINALNLLLGLVDFVLLGALNGVDDVGRKAISIVSYIEALVDVNRKLSVAAKSGIRCVACRSELRMK</sequence>
<dbReference type="Proteomes" id="UP001283361">
    <property type="component" value="Unassembled WGS sequence"/>
</dbReference>
<proteinExistence type="predicted"/>
<reference evidence="1" key="1">
    <citation type="journal article" date="2023" name="G3 (Bethesda)">
        <title>A reference genome for the long-term kleptoplast-retaining sea slug Elysia crispata morphotype clarki.</title>
        <authorList>
            <person name="Eastman K.E."/>
            <person name="Pendleton A.L."/>
            <person name="Shaikh M.A."/>
            <person name="Suttiyut T."/>
            <person name="Ogas R."/>
            <person name="Tomko P."/>
            <person name="Gavelis G."/>
            <person name="Widhalm J.R."/>
            <person name="Wisecaver J.H."/>
        </authorList>
    </citation>
    <scope>NUCLEOTIDE SEQUENCE</scope>
    <source>
        <strain evidence="1">ECLA1</strain>
    </source>
</reference>
<comment type="caution">
    <text evidence="1">The sequence shown here is derived from an EMBL/GenBank/DDBJ whole genome shotgun (WGS) entry which is preliminary data.</text>
</comment>
<dbReference type="AlphaFoldDB" id="A0AAE1AIH0"/>
<evidence type="ECO:0000313" key="1">
    <source>
        <dbReference type="EMBL" id="KAK3788480.1"/>
    </source>
</evidence>
<keyword evidence="2" id="KW-1185">Reference proteome</keyword>
<accession>A0AAE1AIH0</accession>
<protein>
    <submittedName>
        <fullName evidence="1">Uncharacterized protein</fullName>
    </submittedName>
</protein>